<feature type="binding site" evidence="4">
    <location>
        <position position="209"/>
    </location>
    <ligand>
        <name>Mg(2+)</name>
        <dbReference type="ChEBI" id="CHEBI:18420"/>
    </ligand>
</feature>
<evidence type="ECO:0000256" key="3">
    <source>
        <dbReference type="PIRSR" id="PIRSR000915-2"/>
    </source>
</evidence>
<sequence>MIKAVALDLDGVVYSGETALPGAVEAIERLRRLGLQVWFVTNNSARPRVSIAAKLRRFGVAASESEVMTSGYAAGLLLRRLSPGKSARVVVVGSDELRAMIEAQGFEAASEGPAQFLVVGMDLSFNYDRIRAAMEAILGGAVFVACNRDATYPVEGGRLLPGCGPMVAAIECASGRAADHVVGKPSPALLELVAAAGGLSPGEILVVGDTPESDIAAARHFGSPSVLVGDPAATAANVDSDGSQRPDFAVGSLAGVPGILARSPNGRST</sequence>
<dbReference type="Pfam" id="PF13242">
    <property type="entry name" value="Hydrolase_like"/>
    <property type="match status" value="1"/>
</dbReference>
<keyword evidence="4" id="KW-0479">Metal-binding</keyword>
<feature type="binding site" evidence="4">
    <location>
        <position position="10"/>
    </location>
    <ligand>
        <name>Mg(2+)</name>
        <dbReference type="ChEBI" id="CHEBI:18420"/>
    </ligand>
</feature>
<dbReference type="InterPro" id="IPR036412">
    <property type="entry name" value="HAD-like_sf"/>
</dbReference>
<evidence type="ECO:0000256" key="4">
    <source>
        <dbReference type="PIRSR" id="PIRSR000915-3"/>
    </source>
</evidence>
<dbReference type="InterPro" id="IPR023214">
    <property type="entry name" value="HAD_sf"/>
</dbReference>
<dbReference type="Gene3D" id="3.40.50.1000">
    <property type="entry name" value="HAD superfamily/HAD-like"/>
    <property type="match status" value="2"/>
</dbReference>
<dbReference type="PIRSF" id="PIRSF000915">
    <property type="entry name" value="PGP-type_phosphatase"/>
    <property type="match status" value="1"/>
</dbReference>
<feature type="active site" description="Nucleophile" evidence="2">
    <location>
        <position position="8"/>
    </location>
</feature>
<evidence type="ECO:0000313" key="6">
    <source>
        <dbReference type="Proteomes" id="UP000779900"/>
    </source>
</evidence>
<comment type="cofactor">
    <cofactor evidence="4">
        <name>Mg(2+)</name>
        <dbReference type="ChEBI" id="CHEBI:18420"/>
    </cofactor>
    <text evidence="4">Divalent metal ions. Mg(2+) is the most effective.</text>
</comment>
<dbReference type="GO" id="GO:0016791">
    <property type="term" value="F:phosphatase activity"/>
    <property type="evidence" value="ECO:0007669"/>
    <property type="project" value="TreeGrafter"/>
</dbReference>
<dbReference type="NCBIfam" id="TIGR01460">
    <property type="entry name" value="HAD-SF-IIA"/>
    <property type="match status" value="1"/>
</dbReference>
<accession>A0A937XFS1</accession>
<dbReference type="InterPro" id="IPR006357">
    <property type="entry name" value="HAD-SF_hydro_IIA"/>
</dbReference>
<evidence type="ECO:0000313" key="5">
    <source>
        <dbReference type="EMBL" id="MBM3332342.1"/>
    </source>
</evidence>
<protein>
    <submittedName>
        <fullName evidence="5">HAD-IIA family hydrolase</fullName>
    </submittedName>
</protein>
<comment type="caution">
    <text evidence="5">The sequence shown here is derived from an EMBL/GenBank/DDBJ whole genome shotgun (WGS) entry which is preliminary data.</text>
</comment>
<gene>
    <name evidence="5" type="ORF">FJY68_10940</name>
</gene>
<organism evidence="5 6">
    <name type="scientific">candidate division WOR-3 bacterium</name>
    <dbReference type="NCBI Taxonomy" id="2052148"/>
    <lineage>
        <taxon>Bacteria</taxon>
        <taxon>Bacteria division WOR-3</taxon>
    </lineage>
</organism>
<reference evidence="5" key="1">
    <citation type="submission" date="2019-03" db="EMBL/GenBank/DDBJ databases">
        <title>Lake Tanganyika Metagenome-Assembled Genomes (MAGs).</title>
        <authorList>
            <person name="Tran P."/>
        </authorList>
    </citation>
    <scope>NUCLEOTIDE SEQUENCE</scope>
    <source>
        <strain evidence="5">K_DeepCast_150m_m2_040</strain>
    </source>
</reference>
<dbReference type="SUPFAM" id="SSF56784">
    <property type="entry name" value="HAD-like"/>
    <property type="match status" value="1"/>
</dbReference>
<dbReference type="AlphaFoldDB" id="A0A937XFS1"/>
<feature type="active site" description="Proton donor" evidence="2">
    <location>
        <position position="10"/>
    </location>
</feature>
<feature type="binding site" evidence="4">
    <location>
        <position position="8"/>
    </location>
    <ligand>
        <name>Mg(2+)</name>
        <dbReference type="ChEBI" id="CHEBI:18420"/>
    </ligand>
</feature>
<comment type="similarity">
    <text evidence="1">Belongs to the HAD-like hydrolase superfamily.</text>
</comment>
<name>A0A937XFS1_UNCW3</name>
<dbReference type="GO" id="GO:0046872">
    <property type="term" value="F:metal ion binding"/>
    <property type="evidence" value="ECO:0007669"/>
    <property type="project" value="UniProtKB-KW"/>
</dbReference>
<proteinExistence type="inferred from homology"/>
<evidence type="ECO:0000256" key="2">
    <source>
        <dbReference type="PIRSR" id="PIRSR000915-1"/>
    </source>
</evidence>
<dbReference type="Proteomes" id="UP000779900">
    <property type="component" value="Unassembled WGS sequence"/>
</dbReference>
<feature type="binding site" evidence="3">
    <location>
        <position position="184"/>
    </location>
    <ligand>
        <name>substrate</name>
    </ligand>
</feature>
<dbReference type="GO" id="GO:0005737">
    <property type="term" value="C:cytoplasm"/>
    <property type="evidence" value="ECO:0007669"/>
    <property type="project" value="TreeGrafter"/>
</dbReference>
<keyword evidence="5" id="KW-0378">Hydrolase</keyword>
<dbReference type="EMBL" id="VGIR01000077">
    <property type="protein sequence ID" value="MBM3332342.1"/>
    <property type="molecule type" value="Genomic_DNA"/>
</dbReference>
<dbReference type="PANTHER" id="PTHR19288:SF46">
    <property type="entry name" value="HALOACID DEHALOGENASE-LIKE HYDROLASE DOMAIN-CONTAINING PROTEIN 2"/>
    <property type="match status" value="1"/>
</dbReference>
<dbReference type="Pfam" id="PF13344">
    <property type="entry name" value="Hydrolase_6"/>
    <property type="match status" value="1"/>
</dbReference>
<dbReference type="PANTHER" id="PTHR19288">
    <property type="entry name" value="4-NITROPHENYLPHOSPHATASE-RELATED"/>
    <property type="match status" value="1"/>
</dbReference>
<evidence type="ECO:0000256" key="1">
    <source>
        <dbReference type="PIRNR" id="PIRNR000915"/>
    </source>
</evidence>
<keyword evidence="4" id="KW-0460">Magnesium</keyword>